<dbReference type="AlphaFoldDB" id="A0AAV4ERU3"/>
<keyword evidence="1" id="KW-0472">Membrane</keyword>
<gene>
    <name evidence="2" type="ORF">ElyMa_003612400</name>
</gene>
<sequence length="79" mass="8814">MFSQLEKCPTSGVRELAFSAGTAAVFAMVAGVSFYIFLAWNGKMSTRSDKRTVRMKPFQSLVFRLRIYCVRFVSSSSTG</sequence>
<evidence type="ECO:0000313" key="3">
    <source>
        <dbReference type="Proteomes" id="UP000762676"/>
    </source>
</evidence>
<evidence type="ECO:0000256" key="1">
    <source>
        <dbReference type="SAM" id="Phobius"/>
    </source>
</evidence>
<dbReference type="EMBL" id="BMAT01007415">
    <property type="protein sequence ID" value="GFR63703.1"/>
    <property type="molecule type" value="Genomic_DNA"/>
</dbReference>
<comment type="caution">
    <text evidence="2">The sequence shown here is derived from an EMBL/GenBank/DDBJ whole genome shotgun (WGS) entry which is preliminary data.</text>
</comment>
<keyword evidence="3" id="KW-1185">Reference proteome</keyword>
<proteinExistence type="predicted"/>
<organism evidence="2 3">
    <name type="scientific">Elysia marginata</name>
    <dbReference type="NCBI Taxonomy" id="1093978"/>
    <lineage>
        <taxon>Eukaryota</taxon>
        <taxon>Metazoa</taxon>
        <taxon>Spiralia</taxon>
        <taxon>Lophotrochozoa</taxon>
        <taxon>Mollusca</taxon>
        <taxon>Gastropoda</taxon>
        <taxon>Heterobranchia</taxon>
        <taxon>Euthyneura</taxon>
        <taxon>Panpulmonata</taxon>
        <taxon>Sacoglossa</taxon>
        <taxon>Placobranchoidea</taxon>
        <taxon>Plakobranchidae</taxon>
        <taxon>Elysia</taxon>
    </lineage>
</organism>
<protein>
    <submittedName>
        <fullName evidence="2">Uncharacterized protein</fullName>
    </submittedName>
</protein>
<evidence type="ECO:0000313" key="2">
    <source>
        <dbReference type="EMBL" id="GFR63703.1"/>
    </source>
</evidence>
<reference evidence="2 3" key="1">
    <citation type="journal article" date="2021" name="Elife">
        <title>Chloroplast acquisition without the gene transfer in kleptoplastic sea slugs, Plakobranchus ocellatus.</title>
        <authorList>
            <person name="Maeda T."/>
            <person name="Takahashi S."/>
            <person name="Yoshida T."/>
            <person name="Shimamura S."/>
            <person name="Takaki Y."/>
            <person name="Nagai Y."/>
            <person name="Toyoda A."/>
            <person name="Suzuki Y."/>
            <person name="Arimoto A."/>
            <person name="Ishii H."/>
            <person name="Satoh N."/>
            <person name="Nishiyama T."/>
            <person name="Hasebe M."/>
            <person name="Maruyama T."/>
            <person name="Minagawa J."/>
            <person name="Obokata J."/>
            <person name="Shigenobu S."/>
        </authorList>
    </citation>
    <scope>NUCLEOTIDE SEQUENCE [LARGE SCALE GENOMIC DNA]</scope>
</reference>
<accession>A0AAV4ERU3</accession>
<feature type="transmembrane region" description="Helical" evidence="1">
    <location>
        <begin position="20"/>
        <end position="40"/>
    </location>
</feature>
<keyword evidence="1" id="KW-0812">Transmembrane</keyword>
<keyword evidence="1" id="KW-1133">Transmembrane helix</keyword>
<dbReference type="Proteomes" id="UP000762676">
    <property type="component" value="Unassembled WGS sequence"/>
</dbReference>
<name>A0AAV4ERU3_9GAST</name>